<dbReference type="AlphaFoldDB" id="A0A518DQ86"/>
<dbReference type="InterPro" id="IPR002931">
    <property type="entry name" value="Transglutaminase-like"/>
</dbReference>
<feature type="domain" description="Transglutaminase-like" evidence="1">
    <location>
        <begin position="174"/>
        <end position="244"/>
    </location>
</feature>
<dbReference type="OrthoDB" id="9787782at2"/>
<dbReference type="Pfam" id="PF01841">
    <property type="entry name" value="Transglut_core"/>
    <property type="match status" value="1"/>
</dbReference>
<reference evidence="2 3" key="1">
    <citation type="submission" date="2019-02" db="EMBL/GenBank/DDBJ databases">
        <title>Deep-cultivation of Planctomycetes and their phenomic and genomic characterization uncovers novel biology.</title>
        <authorList>
            <person name="Wiegand S."/>
            <person name="Jogler M."/>
            <person name="Boedeker C."/>
            <person name="Pinto D."/>
            <person name="Vollmers J."/>
            <person name="Rivas-Marin E."/>
            <person name="Kohn T."/>
            <person name="Peeters S.H."/>
            <person name="Heuer A."/>
            <person name="Rast P."/>
            <person name="Oberbeckmann S."/>
            <person name="Bunk B."/>
            <person name="Jeske O."/>
            <person name="Meyerdierks A."/>
            <person name="Storesund J.E."/>
            <person name="Kallscheuer N."/>
            <person name="Luecker S."/>
            <person name="Lage O.M."/>
            <person name="Pohl T."/>
            <person name="Merkel B.J."/>
            <person name="Hornburger P."/>
            <person name="Mueller R.-W."/>
            <person name="Bruemmer F."/>
            <person name="Labrenz M."/>
            <person name="Spormann A.M."/>
            <person name="Op den Camp H."/>
            <person name="Overmann J."/>
            <person name="Amann R."/>
            <person name="Jetten M.S.M."/>
            <person name="Mascher T."/>
            <person name="Medema M.H."/>
            <person name="Devos D.P."/>
            <person name="Kaster A.-K."/>
            <person name="Ovreas L."/>
            <person name="Rohde M."/>
            <person name="Galperin M.Y."/>
            <person name="Jogler C."/>
        </authorList>
    </citation>
    <scope>NUCLEOTIDE SEQUENCE [LARGE SCALE GENOMIC DNA]</scope>
    <source>
        <strain evidence="2 3">Pla85_3_4</strain>
    </source>
</reference>
<protein>
    <submittedName>
        <fullName evidence="2">Protein-glutamine gamma-glutamyltransferase</fullName>
        <ecNumber evidence="2">2.3.2.13</ecNumber>
    </submittedName>
</protein>
<organism evidence="2 3">
    <name type="scientific">Lignipirellula cremea</name>
    <dbReference type="NCBI Taxonomy" id="2528010"/>
    <lineage>
        <taxon>Bacteria</taxon>
        <taxon>Pseudomonadati</taxon>
        <taxon>Planctomycetota</taxon>
        <taxon>Planctomycetia</taxon>
        <taxon>Pirellulales</taxon>
        <taxon>Pirellulaceae</taxon>
        <taxon>Lignipirellula</taxon>
    </lineage>
</organism>
<keyword evidence="2" id="KW-0012">Acyltransferase</keyword>
<keyword evidence="2" id="KW-0808">Transferase</keyword>
<dbReference type="PANTHER" id="PTHR33490">
    <property type="entry name" value="BLR5614 PROTEIN-RELATED"/>
    <property type="match status" value="1"/>
</dbReference>
<dbReference type="KEGG" id="lcre:Pla8534_17870"/>
<dbReference type="InterPro" id="IPR038765">
    <property type="entry name" value="Papain-like_cys_pep_sf"/>
</dbReference>
<evidence type="ECO:0000313" key="3">
    <source>
        <dbReference type="Proteomes" id="UP000317648"/>
    </source>
</evidence>
<dbReference type="SMART" id="SM00460">
    <property type="entry name" value="TGc"/>
    <property type="match status" value="1"/>
</dbReference>
<keyword evidence="3" id="KW-1185">Reference proteome</keyword>
<dbReference type="RefSeq" id="WP_145051680.1">
    <property type="nucleotide sequence ID" value="NZ_CP036433.1"/>
</dbReference>
<name>A0A518DQ86_9BACT</name>
<dbReference type="SUPFAM" id="SSF54001">
    <property type="entry name" value="Cysteine proteinases"/>
    <property type="match status" value="1"/>
</dbReference>
<dbReference type="PANTHER" id="PTHR33490:SF7">
    <property type="entry name" value="BLR2979 PROTEIN"/>
    <property type="match status" value="1"/>
</dbReference>
<dbReference type="Gene3D" id="3.10.620.30">
    <property type="match status" value="1"/>
</dbReference>
<evidence type="ECO:0000313" key="2">
    <source>
        <dbReference type="EMBL" id="QDU94001.1"/>
    </source>
</evidence>
<dbReference type="Pfam" id="PF08379">
    <property type="entry name" value="Bact_transglu_N"/>
    <property type="match status" value="1"/>
</dbReference>
<dbReference type="Proteomes" id="UP000317648">
    <property type="component" value="Chromosome"/>
</dbReference>
<accession>A0A518DQ86</accession>
<sequence length="289" mass="32142">MRYKLVHKTQYSYSYQASVCHNAVHLAPRSLTHQTCGRSRLVVNPTPAAMQERDDYFGNKVHFFAVYQPHSQLTVTAISHVEVAPPPPLPPTSVRWEEVAASLLRKPPVCLRAFEFSFDSPNVRRNEALAAYARVSFTPNRPILEAARELTARVHADFKFDAKATRVDTPVEEVFELKRGVCQDFAHLQIGCLRSIGLAARYVSGYLRTHPPEGKERLVGVDASHAWVSLYCGEAGWVDYDPTNDAIPSEEHITVAWGRDYSDVCPIQGVFVGGGDYTMAVSVDVAPLS</sequence>
<dbReference type="EMBL" id="CP036433">
    <property type="protein sequence ID" value="QDU94001.1"/>
    <property type="molecule type" value="Genomic_DNA"/>
</dbReference>
<evidence type="ECO:0000259" key="1">
    <source>
        <dbReference type="SMART" id="SM00460"/>
    </source>
</evidence>
<gene>
    <name evidence="2" type="primary">tgpA_2</name>
    <name evidence="2" type="ORF">Pla8534_17870</name>
</gene>
<proteinExistence type="predicted"/>
<dbReference type="EC" id="2.3.2.13" evidence="2"/>
<dbReference type="GO" id="GO:0003810">
    <property type="term" value="F:protein-glutamine gamma-glutamyltransferase activity"/>
    <property type="evidence" value="ECO:0007669"/>
    <property type="project" value="UniProtKB-EC"/>
</dbReference>
<dbReference type="InterPro" id="IPR013589">
    <property type="entry name" value="Bac_transglu_N"/>
</dbReference>